<sequence>MKETIYNIFCFCPDGVHITHCGIVAHERDGDDNQKLEFLSKQLETDLASCRAFHDIHPSVLDDDKKLTLTRYNTNLRVGNSYAPFELALEAVKAPANPLLIVTPVVQGKLQYHIKHPVDEQLRNEHTPNYHIEGVLDIPDYLNKYLTGSKFHLKKLINDDHMEPVKLLFNQKHYISSFKLLVSLIDTIAYLEYGDVKRNFQQWLDTYSEISKLDITSDEVYQLRNSLLHMTNLNSRDVLKKKHRRLSIAICKKGHPTQYHDEIVYFNFTDFLFIFDKAVDRWVDSYRDSKKQLTLIERYDEVLRDNF</sequence>
<evidence type="ECO:0000313" key="1">
    <source>
        <dbReference type="EMBL" id="VGL52711.1"/>
    </source>
</evidence>
<dbReference type="RefSeq" id="WP_042893380.1">
    <property type="nucleotide sequence ID" value="NZ_BIGT01000002.1"/>
</dbReference>
<protein>
    <submittedName>
        <fullName evidence="1">Uncharacterized protein</fullName>
    </submittedName>
</protein>
<dbReference type="EMBL" id="CAAHCS010000001">
    <property type="protein sequence ID" value="VGL52711.1"/>
    <property type="molecule type" value="Genomic_DNA"/>
</dbReference>
<reference evidence="1" key="1">
    <citation type="submission" date="2019-03" db="EMBL/GenBank/DDBJ databases">
        <authorList>
            <consortium name="Pathogen Informatics"/>
        </authorList>
    </citation>
    <scope>NUCLEOTIDE SEQUENCE</scope>
    <source>
        <strain evidence="1">5012STDY7626446</strain>
    </source>
</reference>
<organism evidence="1">
    <name type="scientific">Klebsiella pneumoniae</name>
    <dbReference type="NCBI Taxonomy" id="573"/>
    <lineage>
        <taxon>Bacteria</taxon>
        <taxon>Pseudomonadati</taxon>
        <taxon>Pseudomonadota</taxon>
        <taxon>Gammaproteobacteria</taxon>
        <taxon>Enterobacterales</taxon>
        <taxon>Enterobacteriaceae</taxon>
        <taxon>Klebsiella/Raoultella group</taxon>
        <taxon>Klebsiella</taxon>
        <taxon>Klebsiella pneumoniae complex</taxon>
    </lineage>
</organism>
<gene>
    <name evidence="1" type="ORF">SAMEA4873648_01263</name>
</gene>
<dbReference type="AlphaFoldDB" id="A0A486NB31"/>
<name>A0A486NB31_KLEPN</name>
<proteinExistence type="predicted"/>
<accession>A0A486NB31</accession>